<reference evidence="2" key="3">
    <citation type="submission" date="2016-07" db="EMBL/GenBank/DDBJ databases">
        <title>Evolution of pathogenesis and genome organization in the Tremellales.</title>
        <authorList>
            <person name="Cuomo C."/>
            <person name="Litvintseva A."/>
            <person name="Heitman J."/>
            <person name="Chen Y."/>
            <person name="Sun S."/>
            <person name="Springer D."/>
            <person name="Dromer F."/>
            <person name="Young S."/>
            <person name="Zeng Q."/>
            <person name="Chapman S."/>
            <person name="Gujja S."/>
            <person name="Saif S."/>
            <person name="Birren B."/>
        </authorList>
    </citation>
    <scope>NUCLEOTIDE SEQUENCE</scope>
    <source>
        <strain evidence="2">CBS 10737</strain>
    </source>
</reference>
<dbReference type="AlphaFoldDB" id="A0A1B9I0K7"/>
<protein>
    <submittedName>
        <fullName evidence="2">Uncharacterized protein</fullName>
    </submittedName>
</protein>
<gene>
    <name evidence="2" type="ORF">I206_04731</name>
    <name evidence="3" type="ORF">I206_105908</name>
</gene>
<dbReference type="KEGG" id="kpin:30173100"/>
<dbReference type="RefSeq" id="XP_019010263.1">
    <property type="nucleotide sequence ID" value="XM_019156461.1"/>
</dbReference>
<accession>A0A1B9I0K7</accession>
<evidence type="ECO:0000313" key="2">
    <source>
        <dbReference type="EMBL" id="OCF49044.1"/>
    </source>
</evidence>
<dbReference type="OrthoDB" id="2400485at2759"/>
<sequence>MSSRRSVSTIPSHLTSNTNTITSSRPLLPRSQISLLLLPPLAHPISTTSSSSSIKNHIQSSNPLEQNYSFKRRTSLVQSIQRQTRRLSLFNKNTEQEEHSKMSTTNSEEIPQIIIDTRNAASGVTGESVEPRQTLPTEDMEPNPSKSIPLSPNRQKLIDDVIALYSCQPTIERVARYAPACVYDDQFVYANDRYKMAGQWFGLPKLFPASENLGYEIVKNDDTLIQFKNKQRWSFHLIPKKATINALVSIVLDPATKDSDFPLILYHKDQANEKDYSHEGFGFTFKKTQADIVMKLMSDKNVKYFKGDENATKEPVKKYGSGTAEAPLATHV</sequence>
<evidence type="ECO:0000313" key="4">
    <source>
        <dbReference type="Proteomes" id="UP000094020"/>
    </source>
</evidence>
<organism evidence="2">
    <name type="scientific">Kwoniella pini CBS 10737</name>
    <dbReference type="NCBI Taxonomy" id="1296096"/>
    <lineage>
        <taxon>Eukaryota</taxon>
        <taxon>Fungi</taxon>
        <taxon>Dikarya</taxon>
        <taxon>Basidiomycota</taxon>
        <taxon>Agaricomycotina</taxon>
        <taxon>Tremellomycetes</taxon>
        <taxon>Tremellales</taxon>
        <taxon>Cryptococcaceae</taxon>
        <taxon>Kwoniella</taxon>
    </lineage>
</organism>
<reference evidence="2" key="1">
    <citation type="submission" date="2013-07" db="EMBL/GenBank/DDBJ databases">
        <title>The Genome Sequence of Cryptococcus pinus CBS10737.</title>
        <authorList>
            <consortium name="The Broad Institute Genome Sequencing Platform"/>
            <person name="Cuomo C."/>
            <person name="Litvintseva A."/>
            <person name="Chen Y."/>
            <person name="Heitman J."/>
            <person name="Sun S."/>
            <person name="Springer D."/>
            <person name="Dromer F."/>
            <person name="Young S.K."/>
            <person name="Zeng Q."/>
            <person name="Gargeya S."/>
            <person name="Fitzgerald M."/>
            <person name="Abouelleil A."/>
            <person name="Alvarado L."/>
            <person name="Berlin A.M."/>
            <person name="Chapman S.B."/>
            <person name="Dewar J."/>
            <person name="Goldberg J."/>
            <person name="Griggs A."/>
            <person name="Gujja S."/>
            <person name="Hansen M."/>
            <person name="Howarth C."/>
            <person name="Imamovic A."/>
            <person name="Larimer J."/>
            <person name="McCowan C."/>
            <person name="Murphy C."/>
            <person name="Pearson M."/>
            <person name="Priest M."/>
            <person name="Roberts A."/>
            <person name="Saif S."/>
            <person name="Shea T."/>
            <person name="Sykes S."/>
            <person name="Wortman J."/>
            <person name="Nusbaum C."/>
            <person name="Birren B."/>
        </authorList>
    </citation>
    <scope>NUCLEOTIDE SEQUENCE [LARGE SCALE GENOMIC DNA]</scope>
    <source>
        <strain evidence="2">CBS 10737</strain>
    </source>
</reference>
<dbReference type="Proteomes" id="UP000094020">
    <property type="component" value="Chromosome 8"/>
</dbReference>
<proteinExistence type="predicted"/>
<dbReference type="EMBL" id="KI894012">
    <property type="protein sequence ID" value="OCF49044.1"/>
    <property type="molecule type" value="Genomic_DNA"/>
</dbReference>
<dbReference type="STRING" id="1296096.A0A1B9I0K7"/>
<evidence type="ECO:0000256" key="1">
    <source>
        <dbReference type="SAM" id="MobiDB-lite"/>
    </source>
</evidence>
<reference evidence="3" key="4">
    <citation type="submission" date="2024-02" db="EMBL/GenBank/DDBJ databases">
        <title>Comparative genomics of Cryptococcus and Kwoniella reveals pathogenesis evolution and contrasting modes of karyotype evolution via chromosome fusion or intercentromeric recombination.</title>
        <authorList>
            <person name="Coelho M.A."/>
            <person name="David-Palma M."/>
            <person name="Shea T."/>
            <person name="Bowers K."/>
            <person name="McGinley-Smith S."/>
            <person name="Mohammad A.W."/>
            <person name="Gnirke A."/>
            <person name="Yurkov A.M."/>
            <person name="Nowrousian M."/>
            <person name="Sun S."/>
            <person name="Cuomo C.A."/>
            <person name="Heitman J."/>
        </authorList>
    </citation>
    <scope>NUCLEOTIDE SEQUENCE</scope>
    <source>
        <strain evidence="3">CBS 10737</strain>
    </source>
</reference>
<feature type="region of interest" description="Disordered" evidence="1">
    <location>
        <begin position="1"/>
        <end position="25"/>
    </location>
</feature>
<dbReference type="EMBL" id="CP144526">
    <property type="protein sequence ID" value="WWC71949.1"/>
    <property type="molecule type" value="Genomic_DNA"/>
</dbReference>
<keyword evidence="4" id="KW-1185">Reference proteome</keyword>
<reference evidence="3" key="2">
    <citation type="submission" date="2013-07" db="EMBL/GenBank/DDBJ databases">
        <authorList>
            <consortium name="The Broad Institute Genome Sequencing Platform"/>
            <person name="Cuomo C."/>
            <person name="Litvintseva A."/>
            <person name="Chen Y."/>
            <person name="Heitman J."/>
            <person name="Sun S."/>
            <person name="Springer D."/>
            <person name="Dromer F."/>
            <person name="Young S.K."/>
            <person name="Zeng Q."/>
            <person name="Gargeya S."/>
            <person name="Fitzgerald M."/>
            <person name="Abouelleil A."/>
            <person name="Alvarado L."/>
            <person name="Berlin A.M."/>
            <person name="Chapman S.B."/>
            <person name="Dewar J."/>
            <person name="Goldberg J."/>
            <person name="Griggs A."/>
            <person name="Gujja S."/>
            <person name="Hansen M."/>
            <person name="Howarth C."/>
            <person name="Imamovic A."/>
            <person name="Larimer J."/>
            <person name="McCowan C."/>
            <person name="Murphy C."/>
            <person name="Pearson M."/>
            <person name="Priest M."/>
            <person name="Roberts A."/>
            <person name="Saif S."/>
            <person name="Shea T."/>
            <person name="Sykes S."/>
            <person name="Wortman J."/>
            <person name="Nusbaum C."/>
            <person name="Birren B."/>
        </authorList>
    </citation>
    <scope>NUCLEOTIDE SEQUENCE</scope>
    <source>
        <strain evidence="3">CBS 10737</strain>
    </source>
</reference>
<feature type="region of interest" description="Disordered" evidence="1">
    <location>
        <begin position="121"/>
        <end position="152"/>
    </location>
</feature>
<dbReference type="GeneID" id="30173100"/>
<evidence type="ECO:0000313" key="3">
    <source>
        <dbReference type="EMBL" id="WWC71949.1"/>
    </source>
</evidence>
<dbReference type="PANTHER" id="PTHR34213">
    <property type="entry name" value="NUCLEAR TRANSPORT FACTOR 2 (NTF2) FAMILY PROTEIN"/>
    <property type="match status" value="1"/>
</dbReference>
<feature type="region of interest" description="Disordered" evidence="1">
    <location>
        <begin position="87"/>
        <end position="106"/>
    </location>
</feature>
<feature type="compositionally biased region" description="Polar residues" evidence="1">
    <location>
        <begin position="1"/>
        <end position="22"/>
    </location>
</feature>
<dbReference type="PANTHER" id="PTHR34213:SF2">
    <property type="entry name" value="NUCLEAR TRANSPORT FACTOR 2 (NTF2) FAMILY PROTEIN"/>
    <property type="match status" value="1"/>
</dbReference>
<name>A0A1B9I0K7_9TREE</name>